<keyword evidence="12" id="KW-0732">Signal</keyword>
<comment type="pathway">
    <text evidence="1">Cofactor biosynthesis; L-ascorbate biosynthesis.</text>
</comment>
<keyword evidence="8" id="KW-0694">RNA-binding</keyword>
<keyword evidence="6" id="KW-0060">Ascorbate biosynthesis</keyword>
<gene>
    <name evidence="14" type="ORF">V6N12_001785</name>
</gene>
<protein>
    <recommendedName>
        <fullName evidence="4">L-gulonolactone oxidase</fullName>
        <ecNumber evidence="4">1.1.3.8</ecNumber>
    </recommendedName>
</protein>
<organism evidence="14 15">
    <name type="scientific">Hibiscus sabdariffa</name>
    <name type="common">roselle</name>
    <dbReference type="NCBI Taxonomy" id="183260"/>
    <lineage>
        <taxon>Eukaryota</taxon>
        <taxon>Viridiplantae</taxon>
        <taxon>Streptophyta</taxon>
        <taxon>Embryophyta</taxon>
        <taxon>Tracheophyta</taxon>
        <taxon>Spermatophyta</taxon>
        <taxon>Magnoliopsida</taxon>
        <taxon>eudicotyledons</taxon>
        <taxon>Gunneridae</taxon>
        <taxon>Pentapetalae</taxon>
        <taxon>rosids</taxon>
        <taxon>malvids</taxon>
        <taxon>Malvales</taxon>
        <taxon>Malvaceae</taxon>
        <taxon>Malvoideae</taxon>
        <taxon>Hibiscus</taxon>
    </lineage>
</organism>
<feature type="compositionally biased region" description="Acidic residues" evidence="11">
    <location>
        <begin position="1168"/>
        <end position="1178"/>
    </location>
</feature>
<evidence type="ECO:0000256" key="4">
    <source>
        <dbReference type="ARBA" id="ARBA00013121"/>
    </source>
</evidence>
<feature type="domain" description="FAD-binding PCMH-type" evidence="13">
    <location>
        <begin position="57"/>
        <end position="237"/>
    </location>
</feature>
<dbReference type="InterPro" id="IPR016166">
    <property type="entry name" value="FAD-bd_PCMH"/>
</dbReference>
<evidence type="ECO:0000256" key="5">
    <source>
        <dbReference type="ARBA" id="ARBA00022517"/>
    </source>
</evidence>
<dbReference type="Pfam" id="PF01565">
    <property type="entry name" value="FAD_binding_4"/>
    <property type="match status" value="2"/>
</dbReference>
<evidence type="ECO:0000256" key="12">
    <source>
        <dbReference type="SAM" id="SignalP"/>
    </source>
</evidence>
<keyword evidence="9" id="KW-0560">Oxidoreductase</keyword>
<dbReference type="InterPro" id="IPR055154">
    <property type="entry name" value="GULLO2-like_C"/>
</dbReference>
<proteinExistence type="inferred from homology"/>
<dbReference type="InterPro" id="IPR005304">
    <property type="entry name" value="Rbsml_bgen_MeTrfase_EMG1/NEP1"/>
</dbReference>
<evidence type="ECO:0000259" key="13">
    <source>
        <dbReference type="PROSITE" id="PS51387"/>
    </source>
</evidence>
<accession>A0ABR2BRC3</accession>
<dbReference type="Pfam" id="PF03587">
    <property type="entry name" value="EMG1"/>
    <property type="match status" value="1"/>
</dbReference>
<evidence type="ECO:0000256" key="1">
    <source>
        <dbReference type="ARBA" id="ARBA00005147"/>
    </source>
</evidence>
<keyword evidence="7" id="KW-0699">rRNA-binding</keyword>
<dbReference type="PANTHER" id="PTHR13878:SF67">
    <property type="entry name" value="L-GULONOLACTONE OXIDASE 5"/>
    <property type="match status" value="1"/>
</dbReference>
<evidence type="ECO:0000256" key="3">
    <source>
        <dbReference type="ARBA" id="ARBA00008115"/>
    </source>
</evidence>
<sequence length="1403" mass="155548">MLQSEGKTKFHELLLWECLFLLVVSVSCTPPAEPVECSTKDSNCTITNSYGMFPDRAICRAENVAYPATEQELVSVVSASTEARRKMKVVTRFSHSIPKLVCPDGHDGLLISTKNLNRVVKTDGAAMTMTVESGVTLRQLINEAAKVGLALPYAPYWWGLTVGGMLGTGAHGSSLWGKGSSVHDYVVEMRIVSPAGADEGYAKVTVLNERDKDLDAAKVSLGVLGVISQVTFKLQPLFKRSITYVTKDDNDLGDEAVTFGKLHEFADIFWYPSQRKAVYRIDDRVSTDASGNGLYDFTPFRSTLSAALAVTRSTEEAHESLRDGNGKCLSAKVIVSTLQTAAYGLTNNGVIFTGYPVTGFHNRIQSSGTCLDSREDSLITACAWDPRIKGEFFHQTTFSISLSVVKSFIQDVQKLVVMEPQSLCGLELYNGILMRYVKASTAYLGKQEDAIDFDITYYRSKDPMAPRLYEDILEEIEQMAVFKYGALPHWGKNRNLVFDGVIQKYNNGDKFLKVKSKYDPWGLFSSEWTDRILGLRNGTTILKEGCALEGLCVCLEDVHCAPAKVSCTPPAEPVECSMKDSNCTITNSYGMFPDRAICRAGNVAYPKTEQELVSVVSAATEAKRKMKVVTRFSHSIPKLVCPDGHDGLLISTKNLNRVVKTDEATMTMTVESGVTLRELINEAAKVGLALPYAPYWWGLTIGGLLGTGAHGSSLWGKGSSVHDHVVEMRLVSPAGADEGYAKVTVLNDRDKDLDAAKVSLGVLGVISQVTFKLEPMFKRSITYVTKDDKDLGDEAVTFGNLHEFADILWYPSQRKAVYRIDDRVSTNASGNGLYDFTPFRSTLSVALALTRSTEETQESFRDGIGKCLGAKVIVSTLQTTAYGLTNNGVIFTGYPVIGFHNRLQSSGTCLDSREDSLITACAWDPRIKGEFFHQTTFSISLSVVKSFIQDVQKLVEMEPKSLCGLELYNGILMRYVKASTAYLGKQEDAIDFDITYYRSKDPTVPRLYEDILEEIEQMAFFKYGALPHWGKNRNLVFDGVIQKYKNGGEFLKVKNKYDPWELFSSEWTDQILGLKNGTTMLKEGCALEGLCVCSEDVHCAPAKGYLCRPGKIFQLARVVASLAPPTVTDKYNFEPIKWYDLEEEEEDDEDEEPAKRASIEKPTKEGEVKEEEEDEAGTDELVGIPIIPSDKKTNKNGVIFVLEKASLEVAKVGKSFQLLNSDDHANFLRKNNKNPADYRPDITHQALLSILDSPVNKAGRLQAVYVRTEKGVLFEVKPHVRIPRTYKRFSGIMLQLLQKLNITAVGKREKLLRVIKNPVTNYFPVNSRKIGFSYSSEKLVKIRKYVDAVGDDLNLVFVVGAMAHGKIETDYIDDFIAISGYPLSAAMCIARITEALADKWNIL</sequence>
<reference evidence="14 15" key="1">
    <citation type="journal article" date="2024" name="G3 (Bethesda)">
        <title>Genome assembly of Hibiscus sabdariffa L. provides insights into metabolisms of medicinal natural products.</title>
        <authorList>
            <person name="Kim T."/>
        </authorList>
    </citation>
    <scope>NUCLEOTIDE SEQUENCE [LARGE SCALE GENOMIC DNA]</scope>
    <source>
        <strain evidence="14">TK-2024</strain>
        <tissue evidence="14">Old leaves</tissue>
    </source>
</reference>
<dbReference type="InterPro" id="IPR036318">
    <property type="entry name" value="FAD-bd_PCMH-like_sf"/>
</dbReference>
<evidence type="ECO:0000313" key="14">
    <source>
        <dbReference type="EMBL" id="KAK8509706.1"/>
    </source>
</evidence>
<dbReference type="CDD" id="cd18088">
    <property type="entry name" value="Nep1-like"/>
    <property type="match status" value="1"/>
</dbReference>
<dbReference type="Gene3D" id="3.30.465.10">
    <property type="match status" value="2"/>
</dbReference>
<evidence type="ECO:0000313" key="15">
    <source>
        <dbReference type="Proteomes" id="UP001472677"/>
    </source>
</evidence>
<dbReference type="Gene3D" id="3.40.1280.10">
    <property type="match status" value="1"/>
</dbReference>
<comment type="catalytic activity">
    <reaction evidence="10">
        <text>L-gulono-1,4-lactone + O2 = L-ascorbate + H2O2 + H(+)</text>
        <dbReference type="Rhea" id="RHEA:32363"/>
        <dbReference type="ChEBI" id="CHEBI:15378"/>
        <dbReference type="ChEBI" id="CHEBI:15379"/>
        <dbReference type="ChEBI" id="CHEBI:16240"/>
        <dbReference type="ChEBI" id="CHEBI:17587"/>
        <dbReference type="ChEBI" id="CHEBI:38290"/>
        <dbReference type="EC" id="1.1.3.8"/>
    </reaction>
</comment>
<feature type="region of interest" description="Disordered" evidence="11">
    <location>
        <begin position="1143"/>
        <end position="1182"/>
    </location>
</feature>
<feature type="chain" id="PRO_5047089550" description="L-gulonolactone oxidase" evidence="12">
    <location>
        <begin position="29"/>
        <end position="1403"/>
    </location>
</feature>
<evidence type="ECO:0000256" key="6">
    <source>
        <dbReference type="ARBA" id="ARBA00022644"/>
    </source>
</evidence>
<dbReference type="InterPro" id="IPR006094">
    <property type="entry name" value="Oxid_FAD_bind_N"/>
</dbReference>
<dbReference type="InterPro" id="IPR007173">
    <property type="entry name" value="ALO_C"/>
</dbReference>
<feature type="signal peptide" evidence="12">
    <location>
        <begin position="1"/>
        <end position="28"/>
    </location>
</feature>
<evidence type="ECO:0000256" key="7">
    <source>
        <dbReference type="ARBA" id="ARBA00022730"/>
    </source>
</evidence>
<dbReference type="NCBIfam" id="TIGR01677">
    <property type="entry name" value="pln_FAD_oxido"/>
    <property type="match status" value="2"/>
</dbReference>
<dbReference type="InterPro" id="IPR010030">
    <property type="entry name" value="GULO_Plant"/>
</dbReference>
<feature type="compositionally biased region" description="Acidic residues" evidence="11">
    <location>
        <begin position="1143"/>
        <end position="1152"/>
    </location>
</feature>
<dbReference type="EMBL" id="JBBPBM010000090">
    <property type="protein sequence ID" value="KAK8509706.1"/>
    <property type="molecule type" value="Genomic_DNA"/>
</dbReference>
<comment type="caution">
    <text evidence="14">The sequence shown here is derived from an EMBL/GenBank/DDBJ whole genome shotgun (WGS) entry which is preliminary data.</text>
</comment>
<dbReference type="InterPro" id="IPR016169">
    <property type="entry name" value="FAD-bd_PCMH_sub2"/>
</dbReference>
<comment type="similarity">
    <text evidence="2">Belongs to the oxygen-dependent FAD-linked oxidoreductase family.</text>
</comment>
<evidence type="ECO:0000256" key="11">
    <source>
        <dbReference type="SAM" id="MobiDB-lite"/>
    </source>
</evidence>
<evidence type="ECO:0000256" key="2">
    <source>
        <dbReference type="ARBA" id="ARBA00005466"/>
    </source>
</evidence>
<dbReference type="InterPro" id="IPR050432">
    <property type="entry name" value="FAD-linked_Oxidoreductases_BP"/>
</dbReference>
<dbReference type="Pfam" id="PF22906">
    <property type="entry name" value="GULLO2-like_3rd"/>
    <property type="match status" value="2"/>
</dbReference>
<evidence type="ECO:0000256" key="10">
    <source>
        <dbReference type="ARBA" id="ARBA00048083"/>
    </source>
</evidence>
<dbReference type="Gene3D" id="3.30.70.2520">
    <property type="match status" value="2"/>
</dbReference>
<feature type="domain" description="FAD-binding PCMH-type" evidence="13">
    <location>
        <begin position="596"/>
        <end position="776"/>
    </location>
</feature>
<evidence type="ECO:0000256" key="8">
    <source>
        <dbReference type="ARBA" id="ARBA00022884"/>
    </source>
</evidence>
<dbReference type="PROSITE" id="PS51387">
    <property type="entry name" value="FAD_PCMH"/>
    <property type="match status" value="2"/>
</dbReference>
<dbReference type="SUPFAM" id="SSF56176">
    <property type="entry name" value="FAD-binding/transporter-associated domain-like"/>
    <property type="match status" value="2"/>
</dbReference>
<keyword evidence="15" id="KW-1185">Reference proteome</keyword>
<name>A0ABR2BRC3_9ROSI</name>
<dbReference type="SUPFAM" id="SSF75217">
    <property type="entry name" value="alpha/beta knot"/>
    <property type="match status" value="1"/>
</dbReference>
<evidence type="ECO:0000256" key="9">
    <source>
        <dbReference type="ARBA" id="ARBA00023002"/>
    </source>
</evidence>
<comment type="similarity">
    <text evidence="3">Belongs to the class IV-like SAM-binding methyltransferase superfamily. RNA methyltransferase NEP1 family.</text>
</comment>
<dbReference type="InterPro" id="IPR029026">
    <property type="entry name" value="tRNA_m1G_MTases_N"/>
</dbReference>
<feature type="compositionally biased region" description="Basic and acidic residues" evidence="11">
    <location>
        <begin position="1153"/>
        <end position="1167"/>
    </location>
</feature>
<dbReference type="Proteomes" id="UP001472677">
    <property type="component" value="Unassembled WGS sequence"/>
</dbReference>
<dbReference type="EC" id="1.1.3.8" evidence="4"/>
<dbReference type="Pfam" id="PF04030">
    <property type="entry name" value="ALO"/>
    <property type="match status" value="2"/>
</dbReference>
<dbReference type="PROSITE" id="PS51257">
    <property type="entry name" value="PROKAR_LIPOPROTEIN"/>
    <property type="match status" value="1"/>
</dbReference>
<dbReference type="PANTHER" id="PTHR13878">
    <property type="entry name" value="GULONOLACTONE OXIDASE"/>
    <property type="match status" value="1"/>
</dbReference>
<keyword evidence="5" id="KW-0690">Ribosome biogenesis</keyword>
<dbReference type="InterPro" id="IPR029028">
    <property type="entry name" value="Alpha/beta_knot_MTases"/>
</dbReference>